<evidence type="ECO:0000313" key="2">
    <source>
        <dbReference type="EMBL" id="MBO8414410.1"/>
    </source>
</evidence>
<feature type="transmembrane region" description="Helical" evidence="1">
    <location>
        <begin position="320"/>
        <end position="344"/>
    </location>
</feature>
<name>A0A9D9D768_9BACL</name>
<organism evidence="2 3">
    <name type="scientific">Candidatus Scatoplasma merdavium</name>
    <dbReference type="NCBI Taxonomy" id="2840932"/>
    <lineage>
        <taxon>Bacteria</taxon>
        <taxon>Bacillati</taxon>
        <taxon>Bacillota</taxon>
        <taxon>Bacilli</taxon>
        <taxon>Bacillales</taxon>
        <taxon>Candidatus Scatoplasma</taxon>
    </lineage>
</organism>
<sequence>MNNVDKSLLLAESFGADVSYFKLHYVETIVSSPQYVELVENVNYANKFQLVKAIGLVDDFRSLNYNIKTIEQAVVLANRVNYLYSVSFENYYLNPLVKYPFKLKTASIGDLVVDFDGEKKTYNEIVLDEDHTLAYKAKVIADNAEYYRRELNEKNQFETSKLKGNKALKHIVRNAFISQGIRLLLATIGLVAMMAIYVYPYEKFTEFINLGMDFTSVSNYGFALVSIFSLISLLFAVCCGVFVSKFTYPYFYFKGSLRKRTNKMYKTVNNHAQQLAEYILYHCKQHKIMSNDISKFETYELDKADFDAYKKIYSIRTHKGFVVLKLLFVFSYVVFLLGVALSIVGCILDI</sequence>
<keyword evidence="1" id="KW-0812">Transmembrane</keyword>
<keyword evidence="1" id="KW-1133">Transmembrane helix</keyword>
<gene>
    <name evidence="2" type="ORF">IAC78_02910</name>
</gene>
<dbReference type="AlphaFoldDB" id="A0A9D9D768"/>
<evidence type="ECO:0000256" key="1">
    <source>
        <dbReference type="SAM" id="Phobius"/>
    </source>
</evidence>
<comment type="caution">
    <text evidence="2">The sequence shown here is derived from an EMBL/GenBank/DDBJ whole genome shotgun (WGS) entry which is preliminary data.</text>
</comment>
<dbReference type="Proteomes" id="UP000823629">
    <property type="component" value="Unassembled WGS sequence"/>
</dbReference>
<feature type="transmembrane region" description="Helical" evidence="1">
    <location>
        <begin position="183"/>
        <end position="200"/>
    </location>
</feature>
<evidence type="ECO:0000313" key="3">
    <source>
        <dbReference type="Proteomes" id="UP000823629"/>
    </source>
</evidence>
<dbReference type="EMBL" id="JADING010000082">
    <property type="protein sequence ID" value="MBO8414410.1"/>
    <property type="molecule type" value="Genomic_DNA"/>
</dbReference>
<reference evidence="2" key="2">
    <citation type="journal article" date="2021" name="PeerJ">
        <title>Extensive microbial diversity within the chicken gut microbiome revealed by metagenomics and culture.</title>
        <authorList>
            <person name="Gilroy R."/>
            <person name="Ravi A."/>
            <person name="Getino M."/>
            <person name="Pursley I."/>
            <person name="Horton D.L."/>
            <person name="Alikhan N.F."/>
            <person name="Baker D."/>
            <person name="Gharbi K."/>
            <person name="Hall N."/>
            <person name="Watson M."/>
            <person name="Adriaenssens E.M."/>
            <person name="Foster-Nyarko E."/>
            <person name="Jarju S."/>
            <person name="Secka A."/>
            <person name="Antonio M."/>
            <person name="Oren A."/>
            <person name="Chaudhuri R.R."/>
            <person name="La Ragione R."/>
            <person name="Hildebrand F."/>
            <person name="Pallen M.J."/>
        </authorList>
    </citation>
    <scope>NUCLEOTIDE SEQUENCE</scope>
    <source>
        <strain evidence="2">1748</strain>
    </source>
</reference>
<reference evidence="2" key="1">
    <citation type="submission" date="2020-10" db="EMBL/GenBank/DDBJ databases">
        <authorList>
            <person name="Gilroy R."/>
        </authorList>
    </citation>
    <scope>NUCLEOTIDE SEQUENCE</scope>
    <source>
        <strain evidence="2">1748</strain>
    </source>
</reference>
<protein>
    <submittedName>
        <fullName evidence="2">Uncharacterized protein</fullName>
    </submittedName>
</protein>
<accession>A0A9D9D768</accession>
<keyword evidence="1" id="KW-0472">Membrane</keyword>
<feature type="transmembrane region" description="Helical" evidence="1">
    <location>
        <begin position="220"/>
        <end position="253"/>
    </location>
</feature>
<proteinExistence type="predicted"/>